<dbReference type="InterPro" id="IPR000835">
    <property type="entry name" value="HTH_MarR-typ"/>
</dbReference>
<accession>A0A4R5BF17</accession>
<evidence type="ECO:0000259" key="1">
    <source>
        <dbReference type="PROSITE" id="PS50995"/>
    </source>
</evidence>
<dbReference type="Gene3D" id="1.10.10.10">
    <property type="entry name" value="Winged helix-like DNA-binding domain superfamily/Winged helix DNA-binding domain"/>
    <property type="match status" value="1"/>
</dbReference>
<dbReference type="Pfam" id="PF12802">
    <property type="entry name" value="MarR_2"/>
    <property type="match status" value="1"/>
</dbReference>
<proteinExistence type="predicted"/>
<dbReference type="EMBL" id="SMKY01000054">
    <property type="protein sequence ID" value="TDD83426.1"/>
    <property type="molecule type" value="Genomic_DNA"/>
</dbReference>
<gene>
    <name evidence="2" type="ORF">E1293_14765</name>
</gene>
<protein>
    <submittedName>
        <fullName evidence="2">MarR family transcriptional regulator</fullName>
    </submittedName>
</protein>
<dbReference type="SMART" id="SM00347">
    <property type="entry name" value="HTH_MARR"/>
    <property type="match status" value="1"/>
</dbReference>
<dbReference type="GO" id="GO:0003700">
    <property type="term" value="F:DNA-binding transcription factor activity"/>
    <property type="evidence" value="ECO:0007669"/>
    <property type="project" value="InterPro"/>
</dbReference>
<reference evidence="2 3" key="1">
    <citation type="submission" date="2019-03" db="EMBL/GenBank/DDBJ databases">
        <title>Draft genome sequences of novel Actinobacteria.</title>
        <authorList>
            <person name="Sahin N."/>
            <person name="Ay H."/>
            <person name="Saygin H."/>
        </authorList>
    </citation>
    <scope>NUCLEOTIDE SEQUENCE [LARGE SCALE GENOMIC DNA]</scope>
    <source>
        <strain evidence="2 3">DSM 45941</strain>
    </source>
</reference>
<evidence type="ECO:0000313" key="2">
    <source>
        <dbReference type="EMBL" id="TDD83426.1"/>
    </source>
</evidence>
<name>A0A4R5BF17_9ACTN</name>
<keyword evidence="3" id="KW-1185">Reference proteome</keyword>
<dbReference type="PRINTS" id="PR00598">
    <property type="entry name" value="HTHMARR"/>
</dbReference>
<dbReference type="InterPro" id="IPR036390">
    <property type="entry name" value="WH_DNA-bd_sf"/>
</dbReference>
<dbReference type="SUPFAM" id="SSF46785">
    <property type="entry name" value="Winged helix' DNA-binding domain"/>
    <property type="match status" value="1"/>
</dbReference>
<dbReference type="PANTHER" id="PTHR33164">
    <property type="entry name" value="TRANSCRIPTIONAL REGULATOR, MARR FAMILY"/>
    <property type="match status" value="1"/>
</dbReference>
<dbReference type="InterPro" id="IPR039422">
    <property type="entry name" value="MarR/SlyA-like"/>
</dbReference>
<organism evidence="2 3">
    <name type="scientific">Actinomadura darangshiensis</name>
    <dbReference type="NCBI Taxonomy" id="705336"/>
    <lineage>
        <taxon>Bacteria</taxon>
        <taxon>Bacillati</taxon>
        <taxon>Actinomycetota</taxon>
        <taxon>Actinomycetes</taxon>
        <taxon>Streptosporangiales</taxon>
        <taxon>Thermomonosporaceae</taxon>
        <taxon>Actinomadura</taxon>
    </lineage>
</organism>
<dbReference type="GO" id="GO:0006950">
    <property type="term" value="P:response to stress"/>
    <property type="evidence" value="ECO:0007669"/>
    <property type="project" value="TreeGrafter"/>
</dbReference>
<dbReference type="PANTHER" id="PTHR33164:SF99">
    <property type="entry name" value="MARR FAMILY REGULATORY PROTEIN"/>
    <property type="match status" value="1"/>
</dbReference>
<dbReference type="InterPro" id="IPR036388">
    <property type="entry name" value="WH-like_DNA-bd_sf"/>
</dbReference>
<dbReference type="AlphaFoldDB" id="A0A4R5BF17"/>
<sequence length="149" mass="16050">MSTRVAAMTPQPPGLDIVDGLVQLSFHVQAVLAEAAAEHDLSMTQLRLLGVLRDRDAEMLQLASHLGLDKSSVTGLVTRAERRDLVRRVPSPRDGRAVLVTLTDHGRRLAREGEQRIGRRIRALAAGLTEPEQAALAALATRIVQPAAG</sequence>
<feature type="domain" description="HTH marR-type" evidence="1">
    <location>
        <begin position="14"/>
        <end position="145"/>
    </location>
</feature>
<dbReference type="OrthoDB" id="9807800at2"/>
<evidence type="ECO:0000313" key="3">
    <source>
        <dbReference type="Proteomes" id="UP000295578"/>
    </source>
</evidence>
<comment type="caution">
    <text evidence="2">The sequence shown here is derived from an EMBL/GenBank/DDBJ whole genome shotgun (WGS) entry which is preliminary data.</text>
</comment>
<dbReference type="Proteomes" id="UP000295578">
    <property type="component" value="Unassembled WGS sequence"/>
</dbReference>
<dbReference type="PROSITE" id="PS50995">
    <property type="entry name" value="HTH_MARR_2"/>
    <property type="match status" value="1"/>
</dbReference>